<accession>A0A6A6FLB2</accession>
<dbReference type="OrthoDB" id="3642993at2759"/>
<protein>
    <recommendedName>
        <fullName evidence="4">AA1-like domain-containing protein</fullName>
    </recommendedName>
</protein>
<keyword evidence="3" id="KW-1185">Reference proteome</keyword>
<evidence type="ECO:0008006" key="4">
    <source>
        <dbReference type="Google" id="ProtNLM"/>
    </source>
</evidence>
<feature type="signal peptide" evidence="1">
    <location>
        <begin position="1"/>
        <end position="21"/>
    </location>
</feature>
<name>A0A6A6FLB2_9PEZI</name>
<dbReference type="Proteomes" id="UP000799539">
    <property type="component" value="Unassembled WGS sequence"/>
</dbReference>
<dbReference type="EMBL" id="ML992668">
    <property type="protein sequence ID" value="KAF2214245.1"/>
    <property type="molecule type" value="Genomic_DNA"/>
</dbReference>
<evidence type="ECO:0000256" key="1">
    <source>
        <dbReference type="SAM" id="SignalP"/>
    </source>
</evidence>
<feature type="chain" id="PRO_5025654719" description="AA1-like domain-containing protein" evidence="1">
    <location>
        <begin position="22"/>
        <end position="165"/>
    </location>
</feature>
<organism evidence="2 3">
    <name type="scientific">Cercospora zeae-maydis SCOH1-5</name>
    <dbReference type="NCBI Taxonomy" id="717836"/>
    <lineage>
        <taxon>Eukaryota</taxon>
        <taxon>Fungi</taxon>
        <taxon>Dikarya</taxon>
        <taxon>Ascomycota</taxon>
        <taxon>Pezizomycotina</taxon>
        <taxon>Dothideomycetes</taxon>
        <taxon>Dothideomycetidae</taxon>
        <taxon>Mycosphaerellales</taxon>
        <taxon>Mycosphaerellaceae</taxon>
        <taxon>Cercospora</taxon>
    </lineage>
</organism>
<evidence type="ECO:0000313" key="3">
    <source>
        <dbReference type="Proteomes" id="UP000799539"/>
    </source>
</evidence>
<reference evidence="2" key="1">
    <citation type="journal article" date="2020" name="Stud. Mycol.">
        <title>101 Dothideomycetes genomes: a test case for predicting lifestyles and emergence of pathogens.</title>
        <authorList>
            <person name="Haridas S."/>
            <person name="Albert R."/>
            <person name="Binder M."/>
            <person name="Bloem J."/>
            <person name="Labutti K."/>
            <person name="Salamov A."/>
            <person name="Andreopoulos B."/>
            <person name="Baker S."/>
            <person name="Barry K."/>
            <person name="Bills G."/>
            <person name="Bluhm B."/>
            <person name="Cannon C."/>
            <person name="Castanera R."/>
            <person name="Culley D."/>
            <person name="Daum C."/>
            <person name="Ezra D."/>
            <person name="Gonzalez J."/>
            <person name="Henrissat B."/>
            <person name="Kuo A."/>
            <person name="Liang C."/>
            <person name="Lipzen A."/>
            <person name="Lutzoni F."/>
            <person name="Magnuson J."/>
            <person name="Mondo S."/>
            <person name="Nolan M."/>
            <person name="Ohm R."/>
            <person name="Pangilinan J."/>
            <person name="Park H.-J."/>
            <person name="Ramirez L."/>
            <person name="Alfaro M."/>
            <person name="Sun H."/>
            <person name="Tritt A."/>
            <person name="Yoshinaga Y."/>
            <person name="Zwiers L.-H."/>
            <person name="Turgeon B."/>
            <person name="Goodwin S."/>
            <person name="Spatafora J."/>
            <person name="Crous P."/>
            <person name="Grigoriev I."/>
        </authorList>
    </citation>
    <scope>NUCLEOTIDE SEQUENCE</scope>
    <source>
        <strain evidence="2">SCOH1-5</strain>
    </source>
</reference>
<sequence length="165" mass="18056">MLSLKSFSLLLTTLLATSSQALYFRLSPFTSTSIYSPTESHTITFTINNPDAVFEQGGSYPRTCNITCPDGMSPSYYARAIPSSASNNNNNKFSSEAFTLYVEEYYVYRNSARNNATIDVLEGQNAYGCLKGEDGQRTTCGFVDGTNSNLTAVYSVPGRDNVCAY</sequence>
<evidence type="ECO:0000313" key="2">
    <source>
        <dbReference type="EMBL" id="KAF2214245.1"/>
    </source>
</evidence>
<proteinExistence type="predicted"/>
<gene>
    <name evidence="2" type="ORF">CERZMDRAFT_95522</name>
</gene>
<dbReference type="AlphaFoldDB" id="A0A6A6FLB2"/>
<keyword evidence="1" id="KW-0732">Signal</keyword>